<comment type="caution">
    <text evidence="7">The sequence shown here is derived from an EMBL/GenBank/DDBJ whole genome shotgun (WGS) entry which is preliminary data.</text>
</comment>
<evidence type="ECO:0000313" key="8">
    <source>
        <dbReference type="Proteomes" id="UP001595799"/>
    </source>
</evidence>
<feature type="domain" description="HTH iclR-type" evidence="5">
    <location>
        <begin position="24"/>
        <end position="85"/>
    </location>
</feature>
<feature type="domain" description="IclR-ED" evidence="6">
    <location>
        <begin position="86"/>
        <end position="245"/>
    </location>
</feature>
<dbReference type="SUPFAM" id="SSF55781">
    <property type="entry name" value="GAF domain-like"/>
    <property type="match status" value="1"/>
</dbReference>
<dbReference type="Proteomes" id="UP001595799">
    <property type="component" value="Unassembled WGS sequence"/>
</dbReference>
<dbReference type="Pfam" id="PF01614">
    <property type="entry name" value="IclR_C"/>
    <property type="match status" value="1"/>
</dbReference>
<dbReference type="SUPFAM" id="SSF46785">
    <property type="entry name" value="Winged helix' DNA-binding domain"/>
    <property type="match status" value="1"/>
</dbReference>
<dbReference type="InterPro" id="IPR036388">
    <property type="entry name" value="WH-like_DNA-bd_sf"/>
</dbReference>
<organism evidence="7 8">
    <name type="scientific">Fodinicurvata halophila</name>
    <dbReference type="NCBI Taxonomy" id="1419723"/>
    <lineage>
        <taxon>Bacteria</taxon>
        <taxon>Pseudomonadati</taxon>
        <taxon>Pseudomonadota</taxon>
        <taxon>Alphaproteobacteria</taxon>
        <taxon>Rhodospirillales</taxon>
        <taxon>Rhodovibrionaceae</taxon>
        <taxon>Fodinicurvata</taxon>
    </lineage>
</organism>
<dbReference type="InterPro" id="IPR014757">
    <property type="entry name" value="Tscrpt_reg_IclR_C"/>
</dbReference>
<dbReference type="EMBL" id="JBHSCW010000001">
    <property type="protein sequence ID" value="MFC4350402.1"/>
    <property type="molecule type" value="Genomic_DNA"/>
</dbReference>
<dbReference type="PROSITE" id="PS51077">
    <property type="entry name" value="HTH_ICLR"/>
    <property type="match status" value="1"/>
</dbReference>
<dbReference type="PANTHER" id="PTHR30136:SF39">
    <property type="entry name" value="TRANSCRIPTIONAL REGULATORY PROTEIN"/>
    <property type="match status" value="1"/>
</dbReference>
<dbReference type="PROSITE" id="PS51078">
    <property type="entry name" value="ICLR_ED"/>
    <property type="match status" value="1"/>
</dbReference>
<keyword evidence="1" id="KW-0805">Transcription regulation</keyword>
<keyword evidence="2" id="KW-0238">DNA-binding</keyword>
<dbReference type="RefSeq" id="WP_382420740.1">
    <property type="nucleotide sequence ID" value="NZ_JBHSCW010000001.1"/>
</dbReference>
<evidence type="ECO:0000256" key="2">
    <source>
        <dbReference type="ARBA" id="ARBA00023125"/>
    </source>
</evidence>
<evidence type="ECO:0000256" key="3">
    <source>
        <dbReference type="ARBA" id="ARBA00023163"/>
    </source>
</evidence>
<accession>A0ABV8UGQ2</accession>
<dbReference type="InterPro" id="IPR050707">
    <property type="entry name" value="HTH_MetabolicPath_Reg"/>
</dbReference>
<dbReference type="InterPro" id="IPR029016">
    <property type="entry name" value="GAF-like_dom_sf"/>
</dbReference>
<dbReference type="Gene3D" id="3.30.450.40">
    <property type="match status" value="2"/>
</dbReference>
<sequence length="252" mass="27759">MNKTSARKDSSTAGEEREAPQKGVAAVDRALSILSALESESEPLTLSDLSRKTGLYKSTILRLMETLHAYGYVVRILETRYALGPTVYRLGMAYERRNPLREHVLPIFQRLVEAGTESPSFHIRHDERTRLCLFRLNSNHSTLDRVHVGDILPLDRGAAGKIILAFEGEQGDEAERIRAQYYALSLGERDASCAGISAPVFGADGGLVGSLSMSGPRERFTEENIARMQPLLMEAVQEITGSLGGRFPRIAA</sequence>
<evidence type="ECO:0000313" key="7">
    <source>
        <dbReference type="EMBL" id="MFC4350402.1"/>
    </source>
</evidence>
<keyword evidence="3" id="KW-0804">Transcription</keyword>
<dbReference type="InterPro" id="IPR005471">
    <property type="entry name" value="Tscrpt_reg_IclR_N"/>
</dbReference>
<dbReference type="Gene3D" id="1.10.10.10">
    <property type="entry name" value="Winged helix-like DNA-binding domain superfamily/Winged helix DNA-binding domain"/>
    <property type="match status" value="1"/>
</dbReference>
<evidence type="ECO:0000256" key="1">
    <source>
        <dbReference type="ARBA" id="ARBA00023015"/>
    </source>
</evidence>
<name>A0ABV8UGQ2_9PROT</name>
<dbReference type="PANTHER" id="PTHR30136">
    <property type="entry name" value="HELIX-TURN-HELIX TRANSCRIPTIONAL REGULATOR, ICLR FAMILY"/>
    <property type="match status" value="1"/>
</dbReference>
<feature type="compositionally biased region" description="Basic and acidic residues" evidence="4">
    <location>
        <begin position="1"/>
        <end position="20"/>
    </location>
</feature>
<protein>
    <submittedName>
        <fullName evidence="7">IclR family transcriptional regulator</fullName>
    </submittedName>
</protein>
<dbReference type="SMART" id="SM00346">
    <property type="entry name" value="HTH_ICLR"/>
    <property type="match status" value="1"/>
</dbReference>
<evidence type="ECO:0000256" key="4">
    <source>
        <dbReference type="SAM" id="MobiDB-lite"/>
    </source>
</evidence>
<evidence type="ECO:0000259" key="5">
    <source>
        <dbReference type="PROSITE" id="PS51077"/>
    </source>
</evidence>
<reference evidence="8" key="1">
    <citation type="journal article" date="2019" name="Int. J. Syst. Evol. Microbiol.">
        <title>The Global Catalogue of Microorganisms (GCM) 10K type strain sequencing project: providing services to taxonomists for standard genome sequencing and annotation.</title>
        <authorList>
            <consortium name="The Broad Institute Genomics Platform"/>
            <consortium name="The Broad Institute Genome Sequencing Center for Infectious Disease"/>
            <person name="Wu L."/>
            <person name="Ma J."/>
        </authorList>
    </citation>
    <scope>NUCLEOTIDE SEQUENCE [LARGE SCALE GENOMIC DNA]</scope>
    <source>
        <strain evidence="8">CECT 8472</strain>
    </source>
</reference>
<dbReference type="InterPro" id="IPR036390">
    <property type="entry name" value="WH_DNA-bd_sf"/>
</dbReference>
<gene>
    <name evidence="7" type="ORF">ACFOW6_02470</name>
</gene>
<evidence type="ECO:0000259" key="6">
    <source>
        <dbReference type="PROSITE" id="PS51078"/>
    </source>
</evidence>
<feature type="region of interest" description="Disordered" evidence="4">
    <location>
        <begin position="1"/>
        <end position="24"/>
    </location>
</feature>
<keyword evidence="8" id="KW-1185">Reference proteome</keyword>
<proteinExistence type="predicted"/>
<dbReference type="Pfam" id="PF09339">
    <property type="entry name" value="HTH_IclR"/>
    <property type="match status" value="1"/>
</dbReference>